<dbReference type="EMBL" id="JAYWIO010000006">
    <property type="protein sequence ID" value="KAK7256352.1"/>
    <property type="molecule type" value="Genomic_DNA"/>
</dbReference>
<sequence length="218" mass="24094">MVRSSRIFNDCVIISFLMLITCGMNYGTETDIFCLKSIKNALQDPYNYLASWDFNDKTEGFICKFIGVECWHPDENRVINLILSNMGLKGQFPRAIQNCSSLTGLDLSINKLSRTIPGDISILVPFVTSLDLSSNDFAGEIPQSLANCTYLNILKLDRNQLKGHIPAQLAQLPRLKSFSVANNLLTGRVPNFRPGIVTAKSYANNPGLCGSPLDPCRA</sequence>
<evidence type="ECO:0000256" key="7">
    <source>
        <dbReference type="ARBA" id="ARBA00022989"/>
    </source>
</evidence>
<organism evidence="12 13">
    <name type="scientific">Crotalaria pallida</name>
    <name type="common">Smooth rattlebox</name>
    <name type="synonym">Crotalaria striata</name>
    <dbReference type="NCBI Taxonomy" id="3830"/>
    <lineage>
        <taxon>Eukaryota</taxon>
        <taxon>Viridiplantae</taxon>
        <taxon>Streptophyta</taxon>
        <taxon>Embryophyta</taxon>
        <taxon>Tracheophyta</taxon>
        <taxon>Spermatophyta</taxon>
        <taxon>Magnoliopsida</taxon>
        <taxon>eudicotyledons</taxon>
        <taxon>Gunneridae</taxon>
        <taxon>Pentapetalae</taxon>
        <taxon>rosids</taxon>
        <taxon>fabids</taxon>
        <taxon>Fabales</taxon>
        <taxon>Fabaceae</taxon>
        <taxon>Papilionoideae</taxon>
        <taxon>50 kb inversion clade</taxon>
        <taxon>genistoids sensu lato</taxon>
        <taxon>core genistoids</taxon>
        <taxon>Crotalarieae</taxon>
        <taxon>Crotalaria</taxon>
    </lineage>
</organism>
<dbReference type="Proteomes" id="UP001372338">
    <property type="component" value="Unassembled WGS sequence"/>
</dbReference>
<evidence type="ECO:0000313" key="13">
    <source>
        <dbReference type="Proteomes" id="UP001372338"/>
    </source>
</evidence>
<reference evidence="12 13" key="1">
    <citation type="submission" date="2024-01" db="EMBL/GenBank/DDBJ databases">
        <title>The genomes of 5 underutilized Papilionoideae crops provide insights into root nodulation and disease resistanc.</title>
        <authorList>
            <person name="Yuan L."/>
        </authorList>
    </citation>
    <scope>NUCLEOTIDE SEQUENCE [LARGE SCALE GENOMIC DNA]</scope>
    <source>
        <strain evidence="12">ZHUSHIDOU_FW_LH</strain>
        <tissue evidence="12">Leaf</tissue>
    </source>
</reference>
<evidence type="ECO:0000256" key="2">
    <source>
        <dbReference type="ARBA" id="ARBA00009592"/>
    </source>
</evidence>
<evidence type="ECO:0000259" key="11">
    <source>
        <dbReference type="Pfam" id="PF08263"/>
    </source>
</evidence>
<evidence type="ECO:0000313" key="12">
    <source>
        <dbReference type="EMBL" id="KAK7256352.1"/>
    </source>
</evidence>
<dbReference type="InterPro" id="IPR032675">
    <property type="entry name" value="LRR_dom_sf"/>
</dbReference>
<dbReference type="GO" id="GO:0016020">
    <property type="term" value="C:membrane"/>
    <property type="evidence" value="ECO:0007669"/>
    <property type="project" value="UniProtKB-SubCell"/>
</dbReference>
<gene>
    <name evidence="12" type="ORF">RIF29_29794</name>
</gene>
<accession>A0AAN9EF63</accession>
<evidence type="ECO:0000256" key="5">
    <source>
        <dbReference type="ARBA" id="ARBA00022729"/>
    </source>
</evidence>
<comment type="subcellular location">
    <subcellularLocation>
        <location evidence="1">Membrane</location>
        <topology evidence="1">Single-pass type I membrane protein</topology>
    </subcellularLocation>
</comment>
<name>A0AAN9EF63_CROPI</name>
<evidence type="ECO:0000256" key="6">
    <source>
        <dbReference type="ARBA" id="ARBA00022737"/>
    </source>
</evidence>
<dbReference type="PANTHER" id="PTHR48060">
    <property type="entry name" value="DNA DAMAGE-REPAIR/TOLERATION PROTEIN DRT100"/>
    <property type="match status" value="1"/>
</dbReference>
<keyword evidence="13" id="KW-1185">Reference proteome</keyword>
<evidence type="ECO:0000256" key="4">
    <source>
        <dbReference type="ARBA" id="ARBA00022692"/>
    </source>
</evidence>
<dbReference type="InterPro" id="IPR001611">
    <property type="entry name" value="Leu-rich_rpt"/>
</dbReference>
<dbReference type="AlphaFoldDB" id="A0AAN9EF63"/>
<evidence type="ECO:0000256" key="10">
    <source>
        <dbReference type="SAM" id="SignalP"/>
    </source>
</evidence>
<feature type="signal peptide" evidence="10">
    <location>
        <begin position="1"/>
        <end position="27"/>
    </location>
</feature>
<keyword evidence="9" id="KW-0325">Glycoprotein</keyword>
<dbReference type="PANTHER" id="PTHR48060:SF20">
    <property type="entry name" value="LEUCINE-RICH REPEAT-CONTAINING N-TERMINAL PLANT-TYPE DOMAIN-CONTAINING PROTEIN"/>
    <property type="match status" value="1"/>
</dbReference>
<evidence type="ECO:0000256" key="9">
    <source>
        <dbReference type="ARBA" id="ARBA00023180"/>
    </source>
</evidence>
<proteinExistence type="inferred from homology"/>
<dbReference type="Gene3D" id="3.80.10.10">
    <property type="entry name" value="Ribonuclease Inhibitor"/>
    <property type="match status" value="1"/>
</dbReference>
<keyword evidence="5 10" id="KW-0732">Signal</keyword>
<comment type="caution">
    <text evidence="12">The sequence shown here is derived from an EMBL/GenBank/DDBJ whole genome shotgun (WGS) entry which is preliminary data.</text>
</comment>
<evidence type="ECO:0000256" key="8">
    <source>
        <dbReference type="ARBA" id="ARBA00023136"/>
    </source>
</evidence>
<dbReference type="FunFam" id="3.80.10.10:FF:000275">
    <property type="entry name" value="Leucine-rich repeat receptor-like protein kinase"/>
    <property type="match status" value="1"/>
</dbReference>
<evidence type="ECO:0000256" key="3">
    <source>
        <dbReference type="ARBA" id="ARBA00022614"/>
    </source>
</evidence>
<keyword evidence="3" id="KW-0433">Leucine-rich repeat</keyword>
<feature type="chain" id="PRO_5042918458" description="Leucine-rich repeat-containing N-terminal plant-type domain-containing protein" evidence="10">
    <location>
        <begin position="28"/>
        <end position="218"/>
    </location>
</feature>
<evidence type="ECO:0000256" key="1">
    <source>
        <dbReference type="ARBA" id="ARBA00004479"/>
    </source>
</evidence>
<comment type="similarity">
    <text evidence="2">Belongs to the RLP family.</text>
</comment>
<keyword evidence="6" id="KW-0677">Repeat</keyword>
<keyword evidence="4" id="KW-0812">Transmembrane</keyword>
<dbReference type="InterPro" id="IPR053211">
    <property type="entry name" value="DNA_repair-toleration"/>
</dbReference>
<dbReference type="InterPro" id="IPR013210">
    <property type="entry name" value="LRR_N_plant-typ"/>
</dbReference>
<protein>
    <recommendedName>
        <fullName evidence="11">Leucine-rich repeat-containing N-terminal plant-type domain-containing protein</fullName>
    </recommendedName>
</protein>
<feature type="domain" description="Leucine-rich repeat-containing N-terminal plant-type" evidence="11">
    <location>
        <begin position="30"/>
        <end position="71"/>
    </location>
</feature>
<keyword evidence="7" id="KW-1133">Transmembrane helix</keyword>
<dbReference type="Pfam" id="PF00560">
    <property type="entry name" value="LRR_1"/>
    <property type="match status" value="1"/>
</dbReference>
<dbReference type="Pfam" id="PF08263">
    <property type="entry name" value="LRRNT_2"/>
    <property type="match status" value="1"/>
</dbReference>
<dbReference type="SUPFAM" id="SSF52058">
    <property type="entry name" value="L domain-like"/>
    <property type="match status" value="1"/>
</dbReference>
<keyword evidence="8" id="KW-0472">Membrane</keyword>